<feature type="compositionally biased region" description="Basic and acidic residues" evidence="1">
    <location>
        <begin position="1"/>
        <end position="29"/>
    </location>
</feature>
<gene>
    <name evidence="3" type="ORF">Vau01_072120</name>
</gene>
<feature type="transmembrane region" description="Helical" evidence="2">
    <location>
        <begin position="505"/>
        <end position="526"/>
    </location>
</feature>
<feature type="compositionally biased region" description="Basic and acidic residues" evidence="1">
    <location>
        <begin position="402"/>
        <end position="430"/>
    </location>
</feature>
<proteinExistence type="predicted"/>
<protein>
    <submittedName>
        <fullName evidence="3">Uncharacterized protein</fullName>
    </submittedName>
</protein>
<feature type="compositionally biased region" description="Basic and acidic residues" evidence="1">
    <location>
        <begin position="440"/>
        <end position="455"/>
    </location>
</feature>
<evidence type="ECO:0000313" key="4">
    <source>
        <dbReference type="Proteomes" id="UP000612585"/>
    </source>
</evidence>
<dbReference type="AlphaFoldDB" id="A0A8J4E345"/>
<feature type="compositionally biased region" description="Low complexity" evidence="1">
    <location>
        <begin position="79"/>
        <end position="90"/>
    </location>
</feature>
<evidence type="ECO:0000256" key="2">
    <source>
        <dbReference type="SAM" id="Phobius"/>
    </source>
</evidence>
<keyword evidence="4" id="KW-1185">Reference proteome</keyword>
<keyword evidence="2" id="KW-0812">Transmembrane</keyword>
<feature type="compositionally biased region" description="Pro residues" evidence="1">
    <location>
        <begin position="357"/>
        <end position="368"/>
    </location>
</feature>
<reference evidence="3" key="1">
    <citation type="submission" date="2021-01" db="EMBL/GenBank/DDBJ databases">
        <title>Whole genome shotgun sequence of Virgisporangium aurantiacum NBRC 16421.</title>
        <authorList>
            <person name="Komaki H."/>
            <person name="Tamura T."/>
        </authorList>
    </citation>
    <scope>NUCLEOTIDE SEQUENCE</scope>
    <source>
        <strain evidence="3">NBRC 16421</strain>
    </source>
</reference>
<organism evidence="3 4">
    <name type="scientific">Virgisporangium aurantiacum</name>
    <dbReference type="NCBI Taxonomy" id="175570"/>
    <lineage>
        <taxon>Bacteria</taxon>
        <taxon>Bacillati</taxon>
        <taxon>Actinomycetota</taxon>
        <taxon>Actinomycetes</taxon>
        <taxon>Micromonosporales</taxon>
        <taxon>Micromonosporaceae</taxon>
        <taxon>Virgisporangium</taxon>
    </lineage>
</organism>
<feature type="transmembrane region" description="Helical" evidence="2">
    <location>
        <begin position="569"/>
        <end position="592"/>
    </location>
</feature>
<feature type="compositionally biased region" description="Basic and acidic residues" evidence="1">
    <location>
        <begin position="121"/>
        <end position="130"/>
    </location>
</feature>
<feature type="region of interest" description="Disordered" evidence="1">
    <location>
        <begin position="1"/>
        <end position="486"/>
    </location>
</feature>
<keyword evidence="2" id="KW-0472">Membrane</keyword>
<dbReference type="Proteomes" id="UP000612585">
    <property type="component" value="Unassembled WGS sequence"/>
</dbReference>
<feature type="compositionally biased region" description="Basic and acidic residues" evidence="1">
    <location>
        <begin position="376"/>
        <end position="389"/>
    </location>
</feature>
<evidence type="ECO:0000313" key="3">
    <source>
        <dbReference type="EMBL" id="GIJ59696.1"/>
    </source>
</evidence>
<evidence type="ECO:0000256" key="1">
    <source>
        <dbReference type="SAM" id="MobiDB-lite"/>
    </source>
</evidence>
<feature type="compositionally biased region" description="Pro residues" evidence="1">
    <location>
        <begin position="306"/>
        <end position="327"/>
    </location>
</feature>
<dbReference type="EMBL" id="BOPG01000048">
    <property type="protein sequence ID" value="GIJ59696.1"/>
    <property type="molecule type" value="Genomic_DNA"/>
</dbReference>
<name>A0A8J4E345_9ACTN</name>
<sequence>MARRPPRDDAADDPYRGADPRWSESRDGGSARTSSAHRRQPIPRTAPAPYATPDGPHDPTRELDWPPQQRPIDPREAGAARPGPRGAASVPPGPMRGDAVSTDAHGMPPVGRTRQPRTRRRDPDQTDRPTTDFSRQYPGRIPGDRPTIDGLPRVPGRATPADDPGAMAPGGYRADQTNPRGFRPYPGDQTNPNGFRPAPDQTNPRGFSPYPGDQPNPNGYGPAPDQTNPHGFRPTPDQTNPRGFRPYPGDQTNPNGFRPAPDQTNPNGYRPAPDQTNPRGFRPYPGDQTNPNGYRPATADPSMPNGYPPPRPPNFSGPDYGMPPPSGIPYGAPYGAPPGRGPQGYRAPPPEPREGPRPNPRPEAPTEPQPRVARGRIPDDRAPTPHETGRWSSSRGQWVPADPRDERSDFAIERFEETTDLRRTPERDRPANVIDGAGWTERHDQRPEWHPHTWDDAPTSRSTDWSESPLPQPPNRRVMDPEPERDPVASELMGERVPAGTVTAALAPLIWFGLAIVAYVVALFVFNDSAERAEAIDAGIRALPWLGVASTMSVGLALAFRWIGAGWKAGGLGFAAAVVSGTLTTVLNSLIFG</sequence>
<comment type="caution">
    <text evidence="3">The sequence shown here is derived from an EMBL/GenBank/DDBJ whole genome shotgun (WGS) entry which is preliminary data.</text>
</comment>
<accession>A0A8J4E345</accession>
<feature type="transmembrane region" description="Helical" evidence="2">
    <location>
        <begin position="538"/>
        <end position="563"/>
    </location>
</feature>
<feature type="compositionally biased region" description="Basic and acidic residues" evidence="1">
    <location>
        <begin position="55"/>
        <end position="64"/>
    </location>
</feature>
<feature type="compositionally biased region" description="Basic and acidic residues" evidence="1">
    <location>
        <begin position="477"/>
        <end position="486"/>
    </location>
</feature>
<keyword evidence="2" id="KW-1133">Transmembrane helix</keyword>